<dbReference type="InParanoid" id="A0A0D1E5E0"/>
<dbReference type="RefSeq" id="XP_011387939.1">
    <property type="nucleotide sequence ID" value="XM_011389637.1"/>
</dbReference>
<dbReference type="Proteomes" id="UP000000561">
    <property type="component" value="Chromosome 3"/>
</dbReference>
<name>A0A0D1E5E0_MYCMD</name>
<dbReference type="Pfam" id="PF12013">
    <property type="entry name" value="OrsD"/>
    <property type="match status" value="1"/>
</dbReference>
<reference evidence="1 2" key="1">
    <citation type="journal article" date="2006" name="Nature">
        <title>Insights from the genome of the biotrophic fungal plant pathogen Ustilago maydis.</title>
        <authorList>
            <person name="Kamper J."/>
            <person name="Kahmann R."/>
            <person name="Bolker M."/>
            <person name="Ma L.J."/>
            <person name="Brefort T."/>
            <person name="Saville B.J."/>
            <person name="Banuett F."/>
            <person name="Kronstad J.W."/>
            <person name="Gold S.E."/>
            <person name="Muller O."/>
            <person name="Perlin M.H."/>
            <person name="Wosten H.A."/>
            <person name="de Vries R."/>
            <person name="Ruiz-Herrera J."/>
            <person name="Reynaga-Pena C.G."/>
            <person name="Snetselaar K."/>
            <person name="McCann M."/>
            <person name="Perez-Martin J."/>
            <person name="Feldbrugge M."/>
            <person name="Basse C.W."/>
            <person name="Steinberg G."/>
            <person name="Ibeas J.I."/>
            <person name="Holloman W."/>
            <person name="Guzman P."/>
            <person name="Farman M."/>
            <person name="Stajich J.E."/>
            <person name="Sentandreu R."/>
            <person name="Gonzalez-Prieto J.M."/>
            <person name="Kennell J.C."/>
            <person name="Molina L."/>
            <person name="Schirawski J."/>
            <person name="Mendoza-Mendoza A."/>
            <person name="Greilinger D."/>
            <person name="Munch K."/>
            <person name="Rossel N."/>
            <person name="Scherer M."/>
            <person name="Vranes M."/>
            <person name="Ladendorf O."/>
            <person name="Vincon V."/>
            <person name="Fuchs U."/>
            <person name="Sandrock B."/>
            <person name="Meng S."/>
            <person name="Ho E.C."/>
            <person name="Cahill M.J."/>
            <person name="Boyce K.J."/>
            <person name="Klose J."/>
            <person name="Klosterman S.J."/>
            <person name="Deelstra H.J."/>
            <person name="Ortiz-Castellanos L."/>
            <person name="Li W."/>
            <person name="Sanchez-Alonso P."/>
            <person name="Schreier P.H."/>
            <person name="Hauser-Hahn I."/>
            <person name="Vaupel M."/>
            <person name="Koopmann E."/>
            <person name="Friedrich G."/>
            <person name="Voss H."/>
            <person name="Schluter T."/>
            <person name="Margolis J."/>
            <person name="Platt D."/>
            <person name="Swimmer C."/>
            <person name="Gnirke A."/>
            <person name="Chen F."/>
            <person name="Vysotskaia V."/>
            <person name="Mannhaupt G."/>
            <person name="Guldener U."/>
            <person name="Munsterkotter M."/>
            <person name="Haase D."/>
            <person name="Oesterheld M."/>
            <person name="Mewes H.W."/>
            <person name="Mauceli E.W."/>
            <person name="DeCaprio D."/>
            <person name="Wade C.M."/>
            <person name="Butler J."/>
            <person name="Young S."/>
            <person name="Jaffe D.B."/>
            <person name="Calvo S."/>
            <person name="Nusbaum C."/>
            <person name="Galagan J."/>
            <person name="Birren B.W."/>
        </authorList>
    </citation>
    <scope>NUCLEOTIDE SEQUENCE [LARGE SCALE GENOMIC DNA]</scope>
    <source>
        <strain evidence="2">DSM 14603 / FGSC 9021 / UM521</strain>
    </source>
</reference>
<dbReference type="KEGG" id="uma:UMAG_06474"/>
<keyword evidence="2" id="KW-1185">Reference proteome</keyword>
<sequence length="201" mass="23081">MAFHNFHHNTEHGIIVCRQCEACLVPKESSWTSHLRNRPHSMKGEHLVCTLEHFHSFGHLRSVDDLRKRAAARRRLRQPCRPLDGVCVYDGYMCICAEACEYRTRRLDKIRHHMSVHGRKPKEHSDATPLWRACRLQTYFTAKGIIDYFEVDDAVPIHPQQTAPLDPFSFLVSSLVALLICNAETRVPLCFSLASAIHLSP</sequence>
<evidence type="ECO:0000313" key="2">
    <source>
        <dbReference type="Proteomes" id="UP000000561"/>
    </source>
</evidence>
<evidence type="ECO:0000313" key="1">
    <source>
        <dbReference type="EMBL" id="KIS70896.1"/>
    </source>
</evidence>
<protein>
    <recommendedName>
        <fullName evidence="3">C2H2-type domain-containing protein</fullName>
    </recommendedName>
</protein>
<dbReference type="InterPro" id="IPR022698">
    <property type="entry name" value="OrsD"/>
</dbReference>
<dbReference type="GeneID" id="23566052"/>
<organism evidence="1 2">
    <name type="scientific">Mycosarcoma maydis</name>
    <name type="common">Corn smut fungus</name>
    <name type="synonym">Ustilago maydis</name>
    <dbReference type="NCBI Taxonomy" id="5270"/>
    <lineage>
        <taxon>Eukaryota</taxon>
        <taxon>Fungi</taxon>
        <taxon>Dikarya</taxon>
        <taxon>Basidiomycota</taxon>
        <taxon>Ustilaginomycotina</taxon>
        <taxon>Ustilaginomycetes</taxon>
        <taxon>Ustilaginales</taxon>
        <taxon>Ustilaginaceae</taxon>
        <taxon>Mycosarcoma</taxon>
    </lineage>
</organism>
<proteinExistence type="predicted"/>
<dbReference type="VEuPathDB" id="FungiDB:UMAG_06474"/>
<accession>A0A0D1E5E0</accession>
<gene>
    <name evidence="1" type="ORF">UMAG_06474</name>
</gene>
<dbReference type="AlphaFoldDB" id="A0A0D1E5E0"/>
<dbReference type="OrthoDB" id="4952953at2759"/>
<dbReference type="EMBL" id="CM003142">
    <property type="protein sequence ID" value="KIS70896.1"/>
    <property type="molecule type" value="Genomic_DNA"/>
</dbReference>
<evidence type="ECO:0008006" key="3">
    <source>
        <dbReference type="Google" id="ProtNLM"/>
    </source>
</evidence>